<sequence length="294" mass="31986">MPGGRRLLAAAAAGLGVQGAAGATLAPWLAKFVVRGLEGGESGNFTVRVNPRWAPVGARRFRRLVDERFYSGARFFRVVRGFVAQFGVHGDPAVSARWRRRPIADDLPKMTNRAGRVSFAAAGPDTRSTQLFINLGSNRDLDKLDGLVPFAEVVEGMGTVLRLYGGYGEAPPRGRGPNQTRIQLEGNSYLVREFPLLSYVEAVLVGGPGAGAAGLAGREEERLAEARMLPVRVMLPVLLVIMAACSTVLLKVYWRMRDSMFDGEAEHCQGRRKRGFEPLPRVLGSLREEEGPAE</sequence>
<keyword evidence="7" id="KW-1185">Reference proteome</keyword>
<comment type="similarity">
    <text evidence="3">Belongs to the cyclophilin-type PPIase family.</text>
</comment>
<dbReference type="EC" id="5.2.1.8" evidence="3"/>
<reference evidence="6" key="1">
    <citation type="submission" date="2023-10" db="EMBL/GenBank/DDBJ databases">
        <authorList>
            <person name="Chen Y."/>
            <person name="Shah S."/>
            <person name="Dougan E. K."/>
            <person name="Thang M."/>
            <person name="Chan C."/>
        </authorList>
    </citation>
    <scope>NUCLEOTIDE SEQUENCE [LARGE SCALE GENOMIC DNA]</scope>
</reference>
<comment type="function">
    <text evidence="3">PPIases accelerate the folding of proteins. It catalyzes the cis-trans isomerization of proline imidic peptide bonds in oligopeptides.</text>
</comment>
<evidence type="ECO:0000256" key="3">
    <source>
        <dbReference type="RuleBase" id="RU363019"/>
    </source>
</evidence>
<comment type="catalytic activity">
    <reaction evidence="3">
        <text>[protein]-peptidylproline (omega=180) = [protein]-peptidylproline (omega=0)</text>
        <dbReference type="Rhea" id="RHEA:16237"/>
        <dbReference type="Rhea" id="RHEA-COMP:10747"/>
        <dbReference type="Rhea" id="RHEA-COMP:10748"/>
        <dbReference type="ChEBI" id="CHEBI:83833"/>
        <dbReference type="ChEBI" id="CHEBI:83834"/>
        <dbReference type="EC" id="5.2.1.8"/>
    </reaction>
</comment>
<dbReference type="EMBL" id="CAUYUJ010021504">
    <property type="protein sequence ID" value="CAK0905102.1"/>
    <property type="molecule type" value="Genomic_DNA"/>
</dbReference>
<keyword evidence="2 3" id="KW-0413">Isomerase</keyword>
<gene>
    <name evidence="6" type="ORF">PCOR1329_LOCUS80908</name>
</gene>
<dbReference type="SUPFAM" id="SSF50891">
    <property type="entry name" value="Cyclophilin-like"/>
    <property type="match status" value="1"/>
</dbReference>
<evidence type="ECO:0000256" key="1">
    <source>
        <dbReference type="ARBA" id="ARBA00023110"/>
    </source>
</evidence>
<keyword evidence="1 3" id="KW-0697">Rotamase</keyword>
<dbReference type="Proteomes" id="UP001189429">
    <property type="component" value="Unassembled WGS sequence"/>
</dbReference>
<dbReference type="PANTHER" id="PTHR43246">
    <property type="entry name" value="PEPTIDYL-PROLYL CIS-TRANS ISOMERASE CYP38, CHLOROPLASTIC"/>
    <property type="match status" value="1"/>
</dbReference>
<keyword evidence="4" id="KW-0812">Transmembrane</keyword>
<dbReference type="Pfam" id="PF00160">
    <property type="entry name" value="Pro_isomerase"/>
    <property type="match status" value="1"/>
</dbReference>
<name>A0ABN9XY86_9DINO</name>
<evidence type="ECO:0000256" key="2">
    <source>
        <dbReference type="ARBA" id="ARBA00023235"/>
    </source>
</evidence>
<evidence type="ECO:0000313" key="7">
    <source>
        <dbReference type="Proteomes" id="UP001189429"/>
    </source>
</evidence>
<evidence type="ECO:0000259" key="5">
    <source>
        <dbReference type="PROSITE" id="PS50072"/>
    </source>
</evidence>
<proteinExistence type="inferred from homology"/>
<organism evidence="6 7">
    <name type="scientific">Prorocentrum cordatum</name>
    <dbReference type="NCBI Taxonomy" id="2364126"/>
    <lineage>
        <taxon>Eukaryota</taxon>
        <taxon>Sar</taxon>
        <taxon>Alveolata</taxon>
        <taxon>Dinophyceae</taxon>
        <taxon>Prorocentrales</taxon>
        <taxon>Prorocentraceae</taxon>
        <taxon>Prorocentrum</taxon>
    </lineage>
</organism>
<protein>
    <recommendedName>
        <fullName evidence="3">Peptidyl-prolyl cis-trans isomerase</fullName>
        <shortName evidence="3">PPIase</shortName>
        <ecNumber evidence="3">5.2.1.8</ecNumber>
    </recommendedName>
</protein>
<dbReference type="InterPro" id="IPR002130">
    <property type="entry name" value="Cyclophilin-type_PPIase_dom"/>
</dbReference>
<feature type="transmembrane region" description="Helical" evidence="4">
    <location>
        <begin position="233"/>
        <end position="254"/>
    </location>
</feature>
<accession>A0ABN9XY86</accession>
<keyword evidence="4" id="KW-1133">Transmembrane helix</keyword>
<dbReference type="InterPro" id="IPR044665">
    <property type="entry name" value="E_coli_cyclophilin_A-like"/>
</dbReference>
<comment type="caution">
    <text evidence="6">The sequence shown here is derived from an EMBL/GenBank/DDBJ whole genome shotgun (WGS) entry which is preliminary data.</text>
</comment>
<evidence type="ECO:0000313" key="6">
    <source>
        <dbReference type="EMBL" id="CAK0905102.1"/>
    </source>
</evidence>
<dbReference type="InterPro" id="IPR029000">
    <property type="entry name" value="Cyclophilin-like_dom_sf"/>
</dbReference>
<evidence type="ECO:0000256" key="4">
    <source>
        <dbReference type="SAM" id="Phobius"/>
    </source>
</evidence>
<feature type="domain" description="PPIase cyclophilin-type" evidence="5">
    <location>
        <begin position="32"/>
        <end position="163"/>
    </location>
</feature>
<dbReference type="PRINTS" id="PR00153">
    <property type="entry name" value="CSAPPISMRASE"/>
</dbReference>
<dbReference type="PROSITE" id="PS50072">
    <property type="entry name" value="CSA_PPIASE_2"/>
    <property type="match status" value="1"/>
</dbReference>
<keyword evidence="4" id="KW-0472">Membrane</keyword>
<dbReference type="Gene3D" id="2.40.100.10">
    <property type="entry name" value="Cyclophilin-like"/>
    <property type="match status" value="1"/>
</dbReference>